<protein>
    <submittedName>
        <fullName evidence="1">Uncharacterized protein</fullName>
    </submittedName>
</protein>
<gene>
    <name evidence="1" type="ORF">GCM10009742_62820</name>
</gene>
<dbReference type="RefSeq" id="WP_344197931.1">
    <property type="nucleotide sequence ID" value="NZ_BAAAND010000010.1"/>
</dbReference>
<reference evidence="1 2" key="1">
    <citation type="journal article" date="2019" name="Int. J. Syst. Evol. Microbiol.">
        <title>The Global Catalogue of Microorganisms (GCM) 10K type strain sequencing project: providing services to taxonomists for standard genome sequencing and annotation.</title>
        <authorList>
            <consortium name="The Broad Institute Genomics Platform"/>
            <consortium name="The Broad Institute Genome Sequencing Center for Infectious Disease"/>
            <person name="Wu L."/>
            <person name="Ma J."/>
        </authorList>
    </citation>
    <scope>NUCLEOTIDE SEQUENCE [LARGE SCALE GENOMIC DNA]</scope>
    <source>
        <strain evidence="1 2">JCM 14304</strain>
    </source>
</reference>
<evidence type="ECO:0000313" key="1">
    <source>
        <dbReference type="EMBL" id="GAA1605306.1"/>
    </source>
</evidence>
<proteinExistence type="predicted"/>
<keyword evidence="2" id="KW-1185">Reference proteome</keyword>
<accession>A0ABN2EEL6</accession>
<comment type="caution">
    <text evidence="1">The sequence shown here is derived from an EMBL/GenBank/DDBJ whole genome shotgun (WGS) entry which is preliminary data.</text>
</comment>
<dbReference type="Proteomes" id="UP001500190">
    <property type="component" value="Unassembled WGS sequence"/>
</dbReference>
<evidence type="ECO:0000313" key="2">
    <source>
        <dbReference type="Proteomes" id="UP001500190"/>
    </source>
</evidence>
<sequence length="232" mass="25523">MLATARQFSHVGNTRRTLLSPNLRFVSTLIPDDNRRGLTNTLIPSDTRRDLANALIPDHSRGSPVDVVVPGNNRLTVDNRVVQRSVHVPRVANRATLRSGSHILVRNRGTRLSYVALTDRRLTRPVALLRTFLIPGEYVVRIDRHRPTNQLRPSGHLVLSSNLVLTAALVLGGKRLALGATCATIGSSRVVPMDNNRLPSGPVGTLLIPSKHRGRISSPHLRIRPSLVSFNE</sequence>
<name>A0ABN2EEL6_9ACTN</name>
<organism evidence="1 2">
    <name type="scientific">Kribbella karoonensis</name>
    <dbReference type="NCBI Taxonomy" id="324851"/>
    <lineage>
        <taxon>Bacteria</taxon>
        <taxon>Bacillati</taxon>
        <taxon>Actinomycetota</taxon>
        <taxon>Actinomycetes</taxon>
        <taxon>Propionibacteriales</taxon>
        <taxon>Kribbellaceae</taxon>
        <taxon>Kribbella</taxon>
    </lineage>
</organism>
<dbReference type="EMBL" id="BAAAND010000010">
    <property type="protein sequence ID" value="GAA1605306.1"/>
    <property type="molecule type" value="Genomic_DNA"/>
</dbReference>